<feature type="transmembrane region" description="Helical" evidence="1">
    <location>
        <begin position="77"/>
        <end position="98"/>
    </location>
</feature>
<dbReference type="OrthoDB" id="1494520at2"/>
<dbReference type="EMBL" id="JPOS01000018">
    <property type="protein sequence ID" value="KGE88566.1"/>
    <property type="molecule type" value="Genomic_DNA"/>
</dbReference>
<accession>A0A098S8Y2</accession>
<organism evidence="2 3">
    <name type="scientific">Phaeodactylibacter xiamenensis</name>
    <dbReference type="NCBI Taxonomy" id="1524460"/>
    <lineage>
        <taxon>Bacteria</taxon>
        <taxon>Pseudomonadati</taxon>
        <taxon>Bacteroidota</taxon>
        <taxon>Saprospiria</taxon>
        <taxon>Saprospirales</taxon>
        <taxon>Haliscomenobacteraceae</taxon>
        <taxon>Phaeodactylibacter</taxon>
    </lineage>
</organism>
<dbReference type="AlphaFoldDB" id="A0A098S8Y2"/>
<keyword evidence="1" id="KW-1133">Transmembrane helix</keyword>
<evidence type="ECO:0000256" key="1">
    <source>
        <dbReference type="SAM" id="Phobius"/>
    </source>
</evidence>
<comment type="caution">
    <text evidence="2">The sequence shown here is derived from an EMBL/GenBank/DDBJ whole genome shotgun (WGS) entry which is preliminary data.</text>
</comment>
<evidence type="ECO:0000313" key="3">
    <source>
        <dbReference type="Proteomes" id="UP000029736"/>
    </source>
</evidence>
<protein>
    <recommendedName>
        <fullName evidence="4">Riboflavin synthase subunit beta</fullName>
    </recommendedName>
</protein>
<sequence length="107" mass="12590">MAFIKFSKLPRHQQYQYKPRFWNPEKEDLEERLKRVEELKAGEAEGVKARLSGSFRRGYQKAEDNRFRQRQVQRSNLVLLGVIALLLLFSYLFISVYLPEIAAAIGE</sequence>
<reference evidence="2 3" key="1">
    <citation type="journal article" date="2014" name="Int. J. Syst. Evol. Microbiol.">
        <title>Phaeodactylibacter xiamenensis gen. nov., sp. nov., a member of the family Saprospiraceae isolated from the marine alga Phaeodactylum tricornutum.</title>
        <authorList>
            <person name="Chen Z.Jr."/>
            <person name="Lei X."/>
            <person name="Lai Q."/>
            <person name="Li Y."/>
            <person name="Zhang B."/>
            <person name="Zhang J."/>
            <person name="Zhang H."/>
            <person name="Yang L."/>
            <person name="Zheng W."/>
            <person name="Tian Y."/>
            <person name="Yu Z."/>
            <person name="Xu H.Jr."/>
            <person name="Zheng T."/>
        </authorList>
    </citation>
    <scope>NUCLEOTIDE SEQUENCE [LARGE SCALE GENOMIC DNA]</scope>
    <source>
        <strain evidence="2 3">KD52</strain>
    </source>
</reference>
<gene>
    <name evidence="2" type="ORF">IX84_07755</name>
</gene>
<proteinExistence type="predicted"/>
<evidence type="ECO:0008006" key="4">
    <source>
        <dbReference type="Google" id="ProtNLM"/>
    </source>
</evidence>
<dbReference type="RefSeq" id="WP_044218198.1">
    <property type="nucleotide sequence ID" value="NZ_JBKAGJ010000006.1"/>
</dbReference>
<keyword evidence="1" id="KW-0472">Membrane</keyword>
<dbReference type="STRING" id="1524460.IX84_07755"/>
<keyword evidence="1" id="KW-0812">Transmembrane</keyword>
<dbReference type="Proteomes" id="UP000029736">
    <property type="component" value="Unassembled WGS sequence"/>
</dbReference>
<name>A0A098S8Y2_9BACT</name>
<keyword evidence="3" id="KW-1185">Reference proteome</keyword>
<evidence type="ECO:0000313" key="2">
    <source>
        <dbReference type="EMBL" id="KGE88566.1"/>
    </source>
</evidence>